<reference evidence="16" key="1">
    <citation type="submission" date="2022-01" db="EMBL/GenBank/DDBJ databases">
        <authorList>
            <person name="King R."/>
        </authorList>
    </citation>
    <scope>NUCLEOTIDE SEQUENCE</scope>
</reference>
<evidence type="ECO:0000313" key="17">
    <source>
        <dbReference type="Proteomes" id="UP001153636"/>
    </source>
</evidence>
<evidence type="ECO:0000256" key="1">
    <source>
        <dbReference type="ARBA" id="ARBA00004750"/>
    </source>
</evidence>
<comment type="pathway">
    <text evidence="1">Cofactor metabolism; pyridoxal 5'-phosphate salvage; pyridoxamine 5'-phosphate from pyridoxamine: step 1/1.</text>
</comment>
<gene>
    <name evidence="16" type="ORF">PSYICH_LOCUS14788</name>
</gene>
<proteinExistence type="inferred from homology"/>
<evidence type="ECO:0000256" key="2">
    <source>
        <dbReference type="ARBA" id="ARBA00004835"/>
    </source>
</evidence>
<comment type="catalytic activity">
    <reaction evidence="13">
        <text>pyridoxal + ATP = pyridoxal 5'-phosphate + ADP + H(+)</text>
        <dbReference type="Rhea" id="RHEA:10224"/>
        <dbReference type="ChEBI" id="CHEBI:15378"/>
        <dbReference type="ChEBI" id="CHEBI:17310"/>
        <dbReference type="ChEBI" id="CHEBI:30616"/>
        <dbReference type="ChEBI" id="CHEBI:456216"/>
        <dbReference type="ChEBI" id="CHEBI:597326"/>
        <dbReference type="EC" id="2.7.1.35"/>
    </reaction>
    <physiologicalReaction direction="left-to-right" evidence="13">
        <dbReference type="Rhea" id="RHEA:10225"/>
    </physiologicalReaction>
</comment>
<dbReference type="EC" id="2.7.1.35" evidence="5"/>
<dbReference type="InterPro" id="IPR013749">
    <property type="entry name" value="PM/HMP-P_kinase-1"/>
</dbReference>
<dbReference type="PANTHER" id="PTHR10534">
    <property type="entry name" value="PYRIDOXAL KINASE"/>
    <property type="match status" value="1"/>
</dbReference>
<name>A0A9P0GHY6_9CUCU</name>
<comment type="catalytic activity">
    <reaction evidence="12">
        <text>pyridoxamine + ATP = pyridoxamine 5'-phosphate + ADP + H(+)</text>
        <dbReference type="Rhea" id="RHEA:25104"/>
        <dbReference type="ChEBI" id="CHEBI:15378"/>
        <dbReference type="ChEBI" id="CHEBI:30616"/>
        <dbReference type="ChEBI" id="CHEBI:57761"/>
        <dbReference type="ChEBI" id="CHEBI:58451"/>
        <dbReference type="ChEBI" id="CHEBI:456216"/>
        <dbReference type="EC" id="2.7.1.35"/>
    </reaction>
    <physiologicalReaction direction="left-to-right" evidence="12">
        <dbReference type="Rhea" id="RHEA:25105"/>
    </physiologicalReaction>
</comment>
<keyword evidence="8" id="KW-0547">Nucleotide-binding</keyword>
<keyword evidence="10" id="KW-0067">ATP-binding</keyword>
<evidence type="ECO:0000256" key="8">
    <source>
        <dbReference type="ARBA" id="ARBA00022741"/>
    </source>
</evidence>
<keyword evidence="7" id="KW-0808">Transferase</keyword>
<evidence type="ECO:0000259" key="15">
    <source>
        <dbReference type="Pfam" id="PF08543"/>
    </source>
</evidence>
<evidence type="ECO:0000256" key="9">
    <source>
        <dbReference type="ARBA" id="ARBA00022777"/>
    </source>
</evidence>
<dbReference type="Pfam" id="PF08543">
    <property type="entry name" value="Phos_pyr_kin"/>
    <property type="match status" value="1"/>
</dbReference>
<dbReference type="EMBL" id="OV651820">
    <property type="protein sequence ID" value="CAH1114319.1"/>
    <property type="molecule type" value="Genomic_DNA"/>
</dbReference>
<accession>A0A9P0GHY6</accession>
<dbReference type="OrthoDB" id="2104723at2759"/>
<organism evidence="16 17">
    <name type="scientific">Psylliodes chrysocephalus</name>
    <dbReference type="NCBI Taxonomy" id="3402493"/>
    <lineage>
        <taxon>Eukaryota</taxon>
        <taxon>Metazoa</taxon>
        <taxon>Ecdysozoa</taxon>
        <taxon>Arthropoda</taxon>
        <taxon>Hexapoda</taxon>
        <taxon>Insecta</taxon>
        <taxon>Pterygota</taxon>
        <taxon>Neoptera</taxon>
        <taxon>Endopterygota</taxon>
        <taxon>Coleoptera</taxon>
        <taxon>Polyphaga</taxon>
        <taxon>Cucujiformia</taxon>
        <taxon>Chrysomeloidea</taxon>
        <taxon>Chrysomelidae</taxon>
        <taxon>Galerucinae</taxon>
        <taxon>Alticini</taxon>
        <taxon>Psylliodes</taxon>
    </lineage>
</organism>
<keyword evidence="9" id="KW-0418">Kinase</keyword>
<evidence type="ECO:0000256" key="3">
    <source>
        <dbReference type="ARBA" id="ARBA00005210"/>
    </source>
</evidence>
<evidence type="ECO:0000256" key="7">
    <source>
        <dbReference type="ARBA" id="ARBA00022679"/>
    </source>
</evidence>
<comment type="similarity">
    <text evidence="4">Belongs to the pyridoxine kinase family.</text>
</comment>
<evidence type="ECO:0000313" key="16">
    <source>
        <dbReference type="EMBL" id="CAH1114319.1"/>
    </source>
</evidence>
<protein>
    <recommendedName>
        <fullName evidence="6">Pyridoxal kinase</fullName>
        <ecNumber evidence="5">2.7.1.35</ecNumber>
    </recommendedName>
    <alternativeName>
        <fullName evidence="11">Pyridoxine kinase</fullName>
    </alternativeName>
</protein>
<dbReference type="Gene3D" id="3.40.1190.20">
    <property type="match status" value="1"/>
</dbReference>
<comment type="pathway">
    <text evidence="3">Cofactor metabolism; pyridoxal 5'-phosphate salvage; pyridoxal 5'-phosphate from pyridoxal: step 1/1.</text>
</comment>
<feature type="domain" description="Pyridoxamine kinase/Phosphomethylpyrimidine kinase" evidence="15">
    <location>
        <begin position="5"/>
        <end position="149"/>
    </location>
</feature>
<dbReference type="PANTHER" id="PTHR10534:SF2">
    <property type="entry name" value="PYRIDOXAL KINASE"/>
    <property type="match status" value="1"/>
</dbReference>
<dbReference type="AlphaFoldDB" id="A0A9P0GHY6"/>
<evidence type="ECO:0000256" key="10">
    <source>
        <dbReference type="ARBA" id="ARBA00022840"/>
    </source>
</evidence>
<dbReference type="GO" id="GO:0008478">
    <property type="term" value="F:pyridoxal kinase activity"/>
    <property type="evidence" value="ECO:0007669"/>
    <property type="project" value="UniProtKB-EC"/>
</dbReference>
<evidence type="ECO:0000256" key="6">
    <source>
        <dbReference type="ARBA" id="ARBA00018134"/>
    </source>
</evidence>
<dbReference type="GO" id="GO:0009443">
    <property type="term" value="P:pyridoxal 5'-phosphate salvage"/>
    <property type="evidence" value="ECO:0007669"/>
    <property type="project" value="InterPro"/>
</dbReference>
<evidence type="ECO:0000256" key="14">
    <source>
        <dbReference type="ARBA" id="ARBA00048524"/>
    </source>
</evidence>
<comment type="catalytic activity">
    <reaction evidence="14">
        <text>pyridoxine + ATP = pyridoxine 5'-phosphate + ADP + H(+)</text>
        <dbReference type="Rhea" id="RHEA:25108"/>
        <dbReference type="ChEBI" id="CHEBI:15378"/>
        <dbReference type="ChEBI" id="CHEBI:16709"/>
        <dbReference type="ChEBI" id="CHEBI:30616"/>
        <dbReference type="ChEBI" id="CHEBI:58589"/>
        <dbReference type="ChEBI" id="CHEBI:456216"/>
        <dbReference type="EC" id="2.7.1.35"/>
    </reaction>
    <physiologicalReaction direction="left-to-right" evidence="14">
        <dbReference type="Rhea" id="RHEA:25109"/>
    </physiologicalReaction>
</comment>
<dbReference type="SUPFAM" id="SSF53613">
    <property type="entry name" value="Ribokinase-like"/>
    <property type="match status" value="1"/>
</dbReference>
<evidence type="ECO:0000256" key="4">
    <source>
        <dbReference type="ARBA" id="ARBA00008805"/>
    </source>
</evidence>
<evidence type="ECO:0000256" key="11">
    <source>
        <dbReference type="ARBA" id="ARBA00032808"/>
    </source>
</evidence>
<dbReference type="InterPro" id="IPR029056">
    <property type="entry name" value="Ribokinase-like"/>
</dbReference>
<dbReference type="InterPro" id="IPR004625">
    <property type="entry name" value="PyrdxlKinase"/>
</dbReference>
<sequence length="182" mass="20470">MGDNGQLYVPKELVPIYRESVIRLASIITPNLFETEQLSGITIKETDDVWKAIDVLHCKGCETVIISSADIPEKPDLLSIFASRKKGVSHEKYIMEIKKLPVAFTGSGDLFASLILSWMHKTENDLKLSLENTVASLQSVLVRTIEAMQGKENTVRNRELKLLQSKKDIEEPKVIYKAKVVE</sequence>
<evidence type="ECO:0000256" key="5">
    <source>
        <dbReference type="ARBA" id="ARBA00012104"/>
    </source>
</evidence>
<evidence type="ECO:0000256" key="12">
    <source>
        <dbReference type="ARBA" id="ARBA00047310"/>
    </source>
</evidence>
<dbReference type="GO" id="GO:0005524">
    <property type="term" value="F:ATP binding"/>
    <property type="evidence" value="ECO:0007669"/>
    <property type="project" value="UniProtKB-KW"/>
</dbReference>
<dbReference type="GO" id="GO:0005829">
    <property type="term" value="C:cytosol"/>
    <property type="evidence" value="ECO:0007669"/>
    <property type="project" value="TreeGrafter"/>
</dbReference>
<evidence type="ECO:0000256" key="13">
    <source>
        <dbReference type="ARBA" id="ARBA00047377"/>
    </source>
</evidence>
<keyword evidence="17" id="KW-1185">Reference proteome</keyword>
<dbReference type="Proteomes" id="UP001153636">
    <property type="component" value="Chromosome 8"/>
</dbReference>
<comment type="pathway">
    <text evidence="2">Cofactor metabolism; pyridoxal 5'-phosphate salvage; pyridoxine 5'-phosphate from pyridoxine: step 1/1.</text>
</comment>